<dbReference type="NCBIfam" id="TIGR03023">
    <property type="entry name" value="WcaJ_sugtrans"/>
    <property type="match status" value="1"/>
</dbReference>
<dbReference type="Pfam" id="PF13727">
    <property type="entry name" value="CoA_binding_3"/>
    <property type="match status" value="1"/>
</dbReference>
<feature type="transmembrane region" description="Helical" evidence="8">
    <location>
        <begin position="36"/>
        <end position="57"/>
    </location>
</feature>
<dbReference type="RefSeq" id="WP_264603521.1">
    <property type="nucleotide sequence ID" value="NZ_JAOQNS010000016.1"/>
</dbReference>
<evidence type="ECO:0000313" key="10">
    <source>
        <dbReference type="EMBL" id="MCW2309946.1"/>
    </source>
</evidence>
<gene>
    <name evidence="10" type="ORF">M2319_004310</name>
</gene>
<feature type="transmembrane region" description="Helical" evidence="8">
    <location>
        <begin position="110"/>
        <end position="131"/>
    </location>
</feature>
<feature type="transmembrane region" description="Helical" evidence="8">
    <location>
        <begin position="69"/>
        <end position="89"/>
    </location>
</feature>
<evidence type="ECO:0000256" key="8">
    <source>
        <dbReference type="SAM" id="Phobius"/>
    </source>
</evidence>
<evidence type="ECO:0000256" key="2">
    <source>
        <dbReference type="ARBA" id="ARBA00006464"/>
    </source>
</evidence>
<dbReference type="InterPro" id="IPR017473">
    <property type="entry name" value="Undecaprenyl-P_gluc_Ptfrase"/>
</dbReference>
<feature type="domain" description="Bacterial sugar transferase" evidence="9">
    <location>
        <begin position="299"/>
        <end position="479"/>
    </location>
</feature>
<accession>A0ABT3HI62</accession>
<dbReference type="EMBL" id="JAOQNS010000016">
    <property type="protein sequence ID" value="MCW2309946.1"/>
    <property type="molecule type" value="Genomic_DNA"/>
</dbReference>
<proteinExistence type="inferred from homology"/>
<evidence type="ECO:0000313" key="11">
    <source>
        <dbReference type="Proteomes" id="UP001209755"/>
    </source>
</evidence>
<feature type="transmembrane region" description="Helical" evidence="8">
    <location>
        <begin position="304"/>
        <end position="325"/>
    </location>
</feature>
<dbReference type="InterPro" id="IPR003362">
    <property type="entry name" value="Bact_transf"/>
</dbReference>
<keyword evidence="4 8" id="KW-0812">Transmembrane</keyword>
<dbReference type="InterPro" id="IPR017475">
    <property type="entry name" value="EPS_sugar_tfrase"/>
</dbReference>
<dbReference type="Proteomes" id="UP001209755">
    <property type="component" value="Unassembled WGS sequence"/>
</dbReference>
<dbReference type="PANTHER" id="PTHR30576">
    <property type="entry name" value="COLANIC BIOSYNTHESIS UDP-GLUCOSE LIPID CARRIER TRANSFERASE"/>
    <property type="match status" value="1"/>
</dbReference>
<dbReference type="PANTHER" id="PTHR30576:SF0">
    <property type="entry name" value="UNDECAPRENYL-PHOSPHATE N-ACETYLGALACTOSAMINYL 1-PHOSPHATE TRANSFERASE-RELATED"/>
    <property type="match status" value="1"/>
</dbReference>
<keyword evidence="5 8" id="KW-1133">Transmembrane helix</keyword>
<keyword evidence="11" id="KW-1185">Reference proteome</keyword>
<keyword evidence="7" id="KW-0270">Exopolysaccharide synthesis</keyword>
<organism evidence="10 11">
    <name type="scientific">Rhodobium gokarnense</name>
    <dbReference type="NCBI Taxonomy" id="364296"/>
    <lineage>
        <taxon>Bacteria</taxon>
        <taxon>Pseudomonadati</taxon>
        <taxon>Pseudomonadota</taxon>
        <taxon>Alphaproteobacteria</taxon>
        <taxon>Hyphomicrobiales</taxon>
        <taxon>Rhodobiaceae</taxon>
        <taxon>Rhodobium</taxon>
    </lineage>
</organism>
<evidence type="ECO:0000256" key="6">
    <source>
        <dbReference type="ARBA" id="ARBA00023136"/>
    </source>
</evidence>
<comment type="caution">
    <text evidence="10">The sequence shown here is derived from an EMBL/GenBank/DDBJ whole genome shotgun (WGS) entry which is preliminary data.</text>
</comment>
<evidence type="ECO:0000259" key="9">
    <source>
        <dbReference type="Pfam" id="PF02397"/>
    </source>
</evidence>
<dbReference type="Pfam" id="PF02397">
    <property type="entry name" value="Bac_transf"/>
    <property type="match status" value="1"/>
</dbReference>
<protein>
    <submittedName>
        <fullName evidence="10">Colanic acid biosynthesis UDP-glucose lipid carrier transferase</fullName>
    </submittedName>
</protein>
<dbReference type="GO" id="GO:0016740">
    <property type="term" value="F:transferase activity"/>
    <property type="evidence" value="ECO:0007669"/>
    <property type="project" value="UniProtKB-KW"/>
</dbReference>
<evidence type="ECO:0000256" key="1">
    <source>
        <dbReference type="ARBA" id="ARBA00004141"/>
    </source>
</evidence>
<evidence type="ECO:0000256" key="7">
    <source>
        <dbReference type="ARBA" id="ARBA00023169"/>
    </source>
</evidence>
<evidence type="ECO:0000256" key="5">
    <source>
        <dbReference type="ARBA" id="ARBA00022989"/>
    </source>
</evidence>
<name>A0ABT3HI62_9HYPH</name>
<feature type="transmembrane region" description="Helical" evidence="8">
    <location>
        <begin position="137"/>
        <end position="157"/>
    </location>
</feature>
<sequence>MSTDHIHPSEMRSPPIDLGPRSAWASRFSRLVGDRITVDIYVAAEMLAIFLIGLAIAEIYVRGRLQVDAYFAEYLTPLLVVPVLAALFQRQRGLNDFAQLRRFSSTIGKVALCVILAFVAVIVIGFVAGVANDYSRVWFVSWLLASVVSVTVLRAIAARIFAGLAARGFIQKTVAIIGNAGLAKDIAEEIRTSDLGIRVARVFSRQEPRADGNPAGDIGELVEYGQANHLDTIIVAASMMSPKDLERMLTALAVLPTEVQLYLGIGNGHVPIRGVSSLNQLRLLDIQRKPISDWSYLVKIVEDYAVASVALVLAAPIMIGAAIAIKLDSEGPVFFRQRRHGFNHRVINVFKFRTMRVMEDGDDFRQAVRGDARVTRVGAFLRKTSIDELPQLFNVLLGDMSVVGPRPHPIALNDQYAGMLARYETRHRVKPGITGWAQINGFRGPTEDPELMSKRVEYDLDYIENWSLWMDLKILAATPFLGIVHKNAL</sequence>
<reference evidence="11" key="1">
    <citation type="submission" date="2023-07" db="EMBL/GenBank/DDBJ databases">
        <title>Genome sequencing of Purple Non-Sulfur Bacteria from various extreme environments.</title>
        <authorList>
            <person name="Mayer M."/>
        </authorList>
    </citation>
    <scope>NUCLEOTIDE SEQUENCE [LARGE SCALE GENOMIC DNA]</scope>
    <source>
        <strain evidence="11">DSM 17935</strain>
    </source>
</reference>
<dbReference type="NCBIfam" id="TIGR03025">
    <property type="entry name" value="EPS_sugtrans"/>
    <property type="match status" value="1"/>
</dbReference>
<keyword evidence="6 8" id="KW-0472">Membrane</keyword>
<keyword evidence="3 10" id="KW-0808">Transferase</keyword>
<comment type="subcellular location">
    <subcellularLocation>
        <location evidence="1">Membrane</location>
        <topology evidence="1">Multi-pass membrane protein</topology>
    </subcellularLocation>
</comment>
<comment type="similarity">
    <text evidence="2">Belongs to the bacterial sugar transferase family.</text>
</comment>
<evidence type="ECO:0000256" key="3">
    <source>
        <dbReference type="ARBA" id="ARBA00022679"/>
    </source>
</evidence>
<evidence type="ECO:0000256" key="4">
    <source>
        <dbReference type="ARBA" id="ARBA00022692"/>
    </source>
</evidence>